<evidence type="ECO:0000313" key="3">
    <source>
        <dbReference type="Proteomes" id="UP000019482"/>
    </source>
</evidence>
<keyword evidence="1" id="KW-0802">TPR repeat</keyword>
<dbReference type="Gene3D" id="1.25.40.10">
    <property type="entry name" value="Tetratricopeptide repeat domain"/>
    <property type="match status" value="1"/>
</dbReference>
<accession>W6N825</accession>
<dbReference type="GeneID" id="29418725"/>
<dbReference type="RefSeq" id="WP_017751115.1">
    <property type="nucleotide sequence ID" value="NZ_CBXI010000044.1"/>
</dbReference>
<dbReference type="AlphaFoldDB" id="W6N825"/>
<comment type="caution">
    <text evidence="2">The sequence shown here is derived from an EMBL/GenBank/DDBJ whole genome shotgun (WGS) entry which is preliminary data.</text>
</comment>
<dbReference type="SUPFAM" id="SSF48452">
    <property type="entry name" value="TPR-like"/>
    <property type="match status" value="1"/>
</dbReference>
<evidence type="ECO:0000256" key="1">
    <source>
        <dbReference type="PROSITE-ProRule" id="PRU00339"/>
    </source>
</evidence>
<feature type="repeat" description="TPR" evidence="1">
    <location>
        <begin position="36"/>
        <end position="69"/>
    </location>
</feature>
<reference evidence="2 3" key="1">
    <citation type="journal article" date="2015" name="Genome Announc.">
        <title>Draft Genome Sequence of Clostridium tyrobutyricum Strain DIVETGP, Isolated from Cow's Milk for Grana Padano Production.</title>
        <authorList>
            <person name="Soggiu A."/>
            <person name="Piras C."/>
            <person name="Gaiarsa S."/>
            <person name="Sassera D."/>
            <person name="Roncada P."/>
            <person name="Bendixen E."/>
            <person name="Brasca M."/>
            <person name="Bonizzi L."/>
        </authorList>
    </citation>
    <scope>NUCLEOTIDE SEQUENCE [LARGE SCALE GENOMIC DNA]</scope>
    <source>
        <strain evidence="2 3">DIVETGP</strain>
    </source>
</reference>
<dbReference type="EMBL" id="CBXI010000044">
    <property type="protein sequence ID" value="CDL92938.1"/>
    <property type="molecule type" value="Genomic_DNA"/>
</dbReference>
<dbReference type="InterPro" id="IPR019734">
    <property type="entry name" value="TPR_rpt"/>
</dbReference>
<organism evidence="2 3">
    <name type="scientific">Clostridium tyrobutyricum DIVETGP</name>
    <dbReference type="NCBI Taxonomy" id="1408889"/>
    <lineage>
        <taxon>Bacteria</taxon>
        <taxon>Bacillati</taxon>
        <taxon>Bacillota</taxon>
        <taxon>Clostridia</taxon>
        <taxon>Eubacteriales</taxon>
        <taxon>Clostridiaceae</taxon>
        <taxon>Clostridium</taxon>
    </lineage>
</organism>
<evidence type="ECO:0000313" key="2">
    <source>
        <dbReference type="EMBL" id="CDL92938.1"/>
    </source>
</evidence>
<dbReference type="InterPro" id="IPR011990">
    <property type="entry name" value="TPR-like_helical_dom_sf"/>
</dbReference>
<dbReference type="Proteomes" id="UP000019482">
    <property type="component" value="Unassembled WGS sequence"/>
</dbReference>
<keyword evidence="3" id="KW-1185">Reference proteome</keyword>
<proteinExistence type="predicted"/>
<protein>
    <submittedName>
        <fullName evidence="2">Membrane associated protein</fullName>
    </submittedName>
</protein>
<sequence>MSKAKFKKKIFIIISLFIALMAIVFGINRYNEIQSYNELINAGNKYMDSGKYDEAIALYKQCLNYKQDSNIKDSINFAESLKQNKIKNSNNKKDVNSNTNNKSYSKYTSNINENNSKEQISYIFYKNERYGFSIEYPNVLKTKLESPTNGDGISMETYDSSAKFTVYGSNNVSKDTPTSIYNDLLKEHPNASYKKKVDNEVVFSWVHGDKIIYKDIVVGEGSKNTFTIEYPKDKKDYYNSVVSHLYSSFKTPHIAQSY</sequence>
<dbReference type="OrthoDB" id="1957749at2"/>
<gene>
    <name evidence="2" type="ORF">CTDIVETGP_3008</name>
</gene>
<dbReference type="PROSITE" id="PS50005">
    <property type="entry name" value="TPR"/>
    <property type="match status" value="1"/>
</dbReference>
<name>W6N825_CLOTY</name>